<feature type="compositionally biased region" description="Low complexity" evidence="11">
    <location>
        <begin position="785"/>
        <end position="813"/>
    </location>
</feature>
<dbReference type="SMART" id="SM00355">
    <property type="entry name" value="ZnF_C2H2"/>
    <property type="match status" value="2"/>
</dbReference>
<evidence type="ECO:0000256" key="7">
    <source>
        <dbReference type="ARBA" id="ARBA00023125"/>
    </source>
</evidence>
<sequence>MLNSTLNPILTDSNEESTFDHHHHHDDDYHNNSCYNHDHHSPTPQTPPPPSSSLINQQQRNKHNLLIKQLIHYIRCIDNQHQNNIRLRKYLQTLMIMINKNSSDQHVTLATKLLIKKFKKKFNLDQRSKLKIIQKMDFIYKYCCQGNIKKNESEIIKKSINRLIDWPNLKSSQQSSLNTELDFIHQTLQHNKIDNLHHDEYTDRKNRTLISSHENNNHRNTISPIDLVYDQMKSSYDSGIGNSGHMEQLNKDTTITNTTNTTTTTTTELMNSSSINKDEISMNDYALDLTVNKLFHKQTVEDNQLYESYIKGITMNQLMPFLPYPSSSEHHSITSSTIPHQTPTSSNVMNSCEGRLTKTVNNNDLSPYSQISSLYGTPYQPSSSLSSSSSVDLFTAAAAYAAAAAAAAATLVQPTISSTPTTTTTIINSSMIPSNDHNHHTAMLTTMMKERSYTLEQMNNRLLSLPNSQSSTSMIPQTLLTLFTNSNYNWPPKSSTPLSNHLNNNNNNHEFMYKHRLQQQQQHQHQLPSEFFLNQHYSENQSTMNMDEEYLMNEESPNDELGPFKASPRIECGNYEQKMNLHNNSDGDDDDNGEDNDDDDDYDEDCLTVQRQQQIPSTMVTTTTITTTTRTSTTTTTATSSSSRPSEDYLEQFMKIDQSQNILWRQLADRFQRTLGPNQCGVCNKVLSCRSALTMHYRVHTEERPFVCIICDKRFSTKGNLKTHLGQHHETIEAYRTAVAIAMATGTALPRPPPMSSTTVTVPLSNSVSIPQMITSVSVSNHTSITSSSSNLSPSSSTISNSSSSFNKLTKNSPISPSLSQPIHVDDSKSQFTSNTFSLPWLPTSQQSLALLNSNCSLGTFPKRFDSNYPYDLMLFDKGKENYRMNTTTNNNTTDNNDTIHSNLTMNNTNPFLPHYNSHNYSSNHNQFDSMKLLSNHAELSKCIDNTTNPIHMNYYTDNTCDDDDDDGNNNDENEVDVTVRVGSVTSESVVIVDDTNTIDNEKQYHCSNNNEHSSRNCIVEYTSTTPSLSSSSPSTSPSSSSSSSFPLSIISTTTTMTTTTTITGNSSTTNETFIHKKDFYLDCTTNKFLSVANCL</sequence>
<dbReference type="GO" id="GO:0000981">
    <property type="term" value="F:DNA-binding transcription factor activity, RNA polymerase II-specific"/>
    <property type="evidence" value="ECO:0007669"/>
    <property type="project" value="TreeGrafter"/>
</dbReference>
<feature type="compositionally biased region" description="Acidic residues" evidence="11">
    <location>
        <begin position="586"/>
        <end position="606"/>
    </location>
</feature>
<keyword evidence="7" id="KW-0238">DNA-binding</keyword>
<keyword evidence="8" id="KW-0804">Transcription</keyword>
<evidence type="ECO:0000256" key="11">
    <source>
        <dbReference type="SAM" id="MobiDB-lite"/>
    </source>
</evidence>
<proteinExistence type="predicted"/>
<evidence type="ECO:0000313" key="13">
    <source>
        <dbReference type="Proteomes" id="UP000050792"/>
    </source>
</evidence>
<dbReference type="Gene3D" id="3.30.160.60">
    <property type="entry name" value="Classic Zinc Finger"/>
    <property type="match status" value="2"/>
</dbReference>
<evidence type="ECO:0000256" key="9">
    <source>
        <dbReference type="ARBA" id="ARBA00023242"/>
    </source>
</evidence>
<dbReference type="GO" id="GO:0000978">
    <property type="term" value="F:RNA polymerase II cis-regulatory region sequence-specific DNA binding"/>
    <property type="evidence" value="ECO:0007669"/>
    <property type="project" value="TreeGrafter"/>
</dbReference>
<dbReference type="Pfam" id="PF13894">
    <property type="entry name" value="zf-C2H2_4"/>
    <property type="match status" value="1"/>
</dbReference>
<dbReference type="GO" id="GO:0005634">
    <property type="term" value="C:nucleus"/>
    <property type="evidence" value="ECO:0007669"/>
    <property type="project" value="UniProtKB-SubCell"/>
</dbReference>
<accession>A0AA85G7S6</accession>
<protein>
    <recommendedName>
        <fullName evidence="12">C2H2-type domain-containing protein</fullName>
    </recommendedName>
</protein>
<evidence type="ECO:0000313" key="14">
    <source>
        <dbReference type="WBParaSite" id="SRDH1_82310.1"/>
    </source>
</evidence>
<keyword evidence="6" id="KW-0805">Transcription regulation</keyword>
<feature type="region of interest" description="Disordered" evidence="11">
    <location>
        <begin position="579"/>
        <end position="646"/>
    </location>
</feature>
<dbReference type="SUPFAM" id="SSF57667">
    <property type="entry name" value="beta-beta-alpha zinc fingers"/>
    <property type="match status" value="1"/>
</dbReference>
<dbReference type="PANTHER" id="PTHR46105:SF5">
    <property type="entry name" value="ZINC FINGER AND BTB DOMAIN-CONTAINING PROTEIN 44 ISOFORM X1"/>
    <property type="match status" value="1"/>
</dbReference>
<dbReference type="GO" id="GO:0008270">
    <property type="term" value="F:zinc ion binding"/>
    <property type="evidence" value="ECO:0007669"/>
    <property type="project" value="UniProtKB-KW"/>
</dbReference>
<evidence type="ECO:0000256" key="5">
    <source>
        <dbReference type="ARBA" id="ARBA00022833"/>
    </source>
</evidence>
<feature type="region of interest" description="Disordered" evidence="11">
    <location>
        <begin position="1025"/>
        <end position="1047"/>
    </location>
</feature>
<dbReference type="PROSITE" id="PS00028">
    <property type="entry name" value="ZINC_FINGER_C2H2_1"/>
    <property type="match status" value="1"/>
</dbReference>
<evidence type="ECO:0000256" key="3">
    <source>
        <dbReference type="ARBA" id="ARBA00022737"/>
    </source>
</evidence>
<dbReference type="InterPro" id="IPR050457">
    <property type="entry name" value="ZnFinger_BTB_dom_contain"/>
</dbReference>
<name>A0AA85G7S6_9TREM</name>
<dbReference type="InterPro" id="IPR036236">
    <property type="entry name" value="Znf_C2H2_sf"/>
</dbReference>
<feature type="compositionally biased region" description="Low complexity" evidence="11">
    <location>
        <begin position="617"/>
        <end position="643"/>
    </location>
</feature>
<dbReference type="Proteomes" id="UP000050792">
    <property type="component" value="Unassembled WGS sequence"/>
</dbReference>
<feature type="region of interest" description="Disordered" evidence="11">
    <location>
        <begin position="785"/>
        <end position="827"/>
    </location>
</feature>
<keyword evidence="4 10" id="KW-0863">Zinc-finger</keyword>
<dbReference type="FunFam" id="3.30.160.60:FF:000130">
    <property type="entry name" value="Spalt-like transcription factor 4"/>
    <property type="match status" value="1"/>
</dbReference>
<evidence type="ECO:0000256" key="10">
    <source>
        <dbReference type="PROSITE-ProRule" id="PRU00042"/>
    </source>
</evidence>
<keyword evidence="2" id="KW-0479">Metal-binding</keyword>
<feature type="region of interest" description="Disordered" evidence="11">
    <location>
        <begin position="330"/>
        <end position="351"/>
    </location>
</feature>
<dbReference type="PROSITE" id="PS50157">
    <property type="entry name" value="ZINC_FINGER_C2H2_2"/>
    <property type="match status" value="2"/>
</dbReference>
<evidence type="ECO:0000259" key="12">
    <source>
        <dbReference type="PROSITE" id="PS50157"/>
    </source>
</evidence>
<keyword evidence="5" id="KW-0862">Zinc</keyword>
<reference evidence="14" key="2">
    <citation type="submission" date="2023-11" db="UniProtKB">
        <authorList>
            <consortium name="WormBaseParasite"/>
        </authorList>
    </citation>
    <scope>IDENTIFICATION</scope>
</reference>
<evidence type="ECO:0000256" key="4">
    <source>
        <dbReference type="ARBA" id="ARBA00022771"/>
    </source>
</evidence>
<evidence type="ECO:0000256" key="6">
    <source>
        <dbReference type="ARBA" id="ARBA00023015"/>
    </source>
</evidence>
<feature type="domain" description="C2H2-type" evidence="12">
    <location>
        <begin position="678"/>
        <end position="705"/>
    </location>
</feature>
<feature type="compositionally biased region" description="Polar residues" evidence="11">
    <location>
        <begin position="1"/>
        <end position="12"/>
    </location>
</feature>
<dbReference type="PANTHER" id="PTHR46105">
    <property type="entry name" value="AGAP004733-PA"/>
    <property type="match status" value="1"/>
</dbReference>
<dbReference type="WBParaSite" id="SRDH1_82310.1">
    <property type="protein sequence ID" value="SRDH1_82310.1"/>
    <property type="gene ID" value="SRDH1_82310"/>
</dbReference>
<feature type="region of interest" description="Disordered" evidence="11">
    <location>
        <begin position="1"/>
        <end position="57"/>
    </location>
</feature>
<evidence type="ECO:0000256" key="8">
    <source>
        <dbReference type="ARBA" id="ARBA00023163"/>
    </source>
</evidence>
<feature type="compositionally biased region" description="Basic and acidic residues" evidence="11">
    <location>
        <begin position="25"/>
        <end position="41"/>
    </location>
</feature>
<evidence type="ECO:0000256" key="2">
    <source>
        <dbReference type="ARBA" id="ARBA00022723"/>
    </source>
</evidence>
<dbReference type="InterPro" id="IPR013087">
    <property type="entry name" value="Znf_C2H2_type"/>
</dbReference>
<keyword evidence="9" id="KW-0539">Nucleus</keyword>
<dbReference type="AlphaFoldDB" id="A0AA85G7S6"/>
<keyword evidence="3" id="KW-0677">Repeat</keyword>
<comment type="subcellular location">
    <subcellularLocation>
        <location evidence="1">Nucleus</location>
    </subcellularLocation>
</comment>
<organism evidence="13 14">
    <name type="scientific">Schistosoma rodhaini</name>
    <dbReference type="NCBI Taxonomy" id="6188"/>
    <lineage>
        <taxon>Eukaryota</taxon>
        <taxon>Metazoa</taxon>
        <taxon>Spiralia</taxon>
        <taxon>Lophotrochozoa</taxon>
        <taxon>Platyhelminthes</taxon>
        <taxon>Trematoda</taxon>
        <taxon>Digenea</taxon>
        <taxon>Strigeidida</taxon>
        <taxon>Schistosomatoidea</taxon>
        <taxon>Schistosomatidae</taxon>
        <taxon>Schistosoma</taxon>
    </lineage>
</organism>
<reference evidence="13" key="1">
    <citation type="submission" date="2022-06" db="EMBL/GenBank/DDBJ databases">
        <authorList>
            <person name="Berger JAMES D."/>
            <person name="Berger JAMES D."/>
        </authorList>
    </citation>
    <scope>NUCLEOTIDE SEQUENCE [LARGE SCALE GENOMIC DNA]</scope>
</reference>
<keyword evidence="13" id="KW-1185">Reference proteome</keyword>
<evidence type="ECO:0000256" key="1">
    <source>
        <dbReference type="ARBA" id="ARBA00004123"/>
    </source>
</evidence>
<feature type="domain" description="C2H2-type" evidence="12">
    <location>
        <begin position="706"/>
        <end position="728"/>
    </location>
</feature>
<feature type="compositionally biased region" description="Low complexity" evidence="11">
    <location>
        <begin position="333"/>
        <end position="346"/>
    </location>
</feature>